<dbReference type="Proteomes" id="UP001595973">
    <property type="component" value="Unassembled WGS sequence"/>
</dbReference>
<accession>A0ABV9KJR7</accession>
<evidence type="ECO:0000313" key="2">
    <source>
        <dbReference type="Proteomes" id="UP001595973"/>
    </source>
</evidence>
<evidence type="ECO:0000313" key="1">
    <source>
        <dbReference type="EMBL" id="MFC4670420.1"/>
    </source>
</evidence>
<sequence>MDLKQQVILCLEALSAIRPSANRAGLSTSYEDAYDEWETVVPAIYSSFVLMPYCETAGRESVDQFRRLGFDRDGRASHAVLVEADGRDWFIFDIACGEDGEMRLVLRPVAGSGDPRERLVAPERCSGFRVGRIG</sequence>
<gene>
    <name evidence="1" type="ORF">ACFO5X_17790</name>
</gene>
<reference evidence="2" key="1">
    <citation type="journal article" date="2019" name="Int. J. Syst. Evol. Microbiol.">
        <title>The Global Catalogue of Microorganisms (GCM) 10K type strain sequencing project: providing services to taxonomists for standard genome sequencing and annotation.</title>
        <authorList>
            <consortium name="The Broad Institute Genomics Platform"/>
            <consortium name="The Broad Institute Genome Sequencing Center for Infectious Disease"/>
            <person name="Wu L."/>
            <person name="Ma J."/>
        </authorList>
    </citation>
    <scope>NUCLEOTIDE SEQUENCE [LARGE SCALE GENOMIC DNA]</scope>
    <source>
        <strain evidence="2">CGMCC 4.7283</strain>
    </source>
</reference>
<proteinExistence type="predicted"/>
<dbReference type="RefSeq" id="WP_380719402.1">
    <property type="nucleotide sequence ID" value="NZ_JBHSGI010000024.1"/>
</dbReference>
<evidence type="ECO:0008006" key="3">
    <source>
        <dbReference type="Google" id="ProtNLM"/>
    </source>
</evidence>
<organism evidence="1 2">
    <name type="scientific">Seohaeicola nanhaiensis</name>
    <dbReference type="NCBI Taxonomy" id="1387282"/>
    <lineage>
        <taxon>Bacteria</taxon>
        <taxon>Pseudomonadati</taxon>
        <taxon>Pseudomonadota</taxon>
        <taxon>Alphaproteobacteria</taxon>
        <taxon>Rhodobacterales</taxon>
        <taxon>Roseobacteraceae</taxon>
        <taxon>Seohaeicola</taxon>
    </lineage>
</organism>
<dbReference type="EMBL" id="JBHSGI010000024">
    <property type="protein sequence ID" value="MFC4670420.1"/>
    <property type="molecule type" value="Genomic_DNA"/>
</dbReference>
<protein>
    <recommendedName>
        <fullName evidence="3">SMI1/KNR4 family protein</fullName>
    </recommendedName>
</protein>
<keyword evidence="2" id="KW-1185">Reference proteome</keyword>
<name>A0ABV9KJR7_9RHOB</name>
<comment type="caution">
    <text evidence="1">The sequence shown here is derived from an EMBL/GenBank/DDBJ whole genome shotgun (WGS) entry which is preliminary data.</text>
</comment>